<dbReference type="InterPro" id="IPR036412">
    <property type="entry name" value="HAD-like_sf"/>
</dbReference>
<comment type="pathway">
    <text evidence="3">Glycan biosynthesis; trehalose biosynthesis.</text>
</comment>
<evidence type="ECO:0000313" key="5">
    <source>
        <dbReference type="Proteomes" id="UP000307768"/>
    </source>
</evidence>
<dbReference type="UniPathway" id="UPA00299"/>
<dbReference type="GO" id="GO:0004805">
    <property type="term" value="F:trehalose-phosphatase activity"/>
    <property type="evidence" value="ECO:0007669"/>
    <property type="project" value="UniProtKB-EC"/>
</dbReference>
<protein>
    <recommendedName>
        <fullName evidence="3">Trehalose 6-phosphate phosphatase</fullName>
        <ecNumber evidence="3">3.1.3.12</ecNumber>
    </recommendedName>
</protein>
<accession>A0A5Q6RYG4</accession>
<comment type="catalytic activity">
    <reaction evidence="3">
        <text>alpha,alpha-trehalose 6-phosphate + H2O = alpha,alpha-trehalose + phosphate</text>
        <dbReference type="Rhea" id="RHEA:23420"/>
        <dbReference type="ChEBI" id="CHEBI:15377"/>
        <dbReference type="ChEBI" id="CHEBI:16551"/>
        <dbReference type="ChEBI" id="CHEBI:43474"/>
        <dbReference type="ChEBI" id="CHEBI:58429"/>
        <dbReference type="EC" id="3.1.3.12"/>
    </reaction>
</comment>
<sequence>MGRMALSAVPAPSPRTQAGTAALASLLSDPEHAMLAFDFDGTLSPIVDDPEQAHASERSLQALERIGPCVGKLAVVTGRPVRTALRLGAFAEREGLAHLSILGQYGAERWDAETGVESVPPPPEAVAEVRAALPALIDSLGLTGVRIEDKQRAVVLHTRGLPDPAGAQAILEGPVAELAQEHGLAAEPGRLVVEVRDPSVDKGGALRGLISETGVRTIVFAGDDLGDLPAYEALTAMREGGDVEVLLVAVASDEQTVLVPRADVVVHGPDELADWLERLADALGC</sequence>
<evidence type="ECO:0000313" key="4">
    <source>
        <dbReference type="EMBL" id="KAA1423120.1"/>
    </source>
</evidence>
<dbReference type="EMBL" id="VDFQ02000003">
    <property type="protein sequence ID" value="KAA1423120.1"/>
    <property type="molecule type" value="Genomic_DNA"/>
</dbReference>
<organism evidence="4 5">
    <name type="scientific">Mumia zhuanghuii</name>
    <dbReference type="NCBI Taxonomy" id="2585211"/>
    <lineage>
        <taxon>Bacteria</taxon>
        <taxon>Bacillati</taxon>
        <taxon>Actinomycetota</taxon>
        <taxon>Actinomycetes</taxon>
        <taxon>Propionibacteriales</taxon>
        <taxon>Nocardioidaceae</taxon>
        <taxon>Mumia</taxon>
    </lineage>
</organism>
<gene>
    <name evidence="4" type="primary">otsB</name>
    <name evidence="4" type="ORF">FE697_012305</name>
</gene>
<dbReference type="Gene3D" id="3.30.70.1020">
    <property type="entry name" value="Trehalose-6-phosphate phosphatase related protein, domain 2"/>
    <property type="match status" value="1"/>
</dbReference>
<keyword evidence="3" id="KW-0479">Metal-binding</keyword>
<dbReference type="GO" id="GO:0005992">
    <property type="term" value="P:trehalose biosynthetic process"/>
    <property type="evidence" value="ECO:0007669"/>
    <property type="project" value="UniProtKB-UniPathway"/>
</dbReference>
<dbReference type="PANTHER" id="PTHR43768:SF3">
    <property type="entry name" value="TREHALOSE 6-PHOSPHATE PHOSPHATASE"/>
    <property type="match status" value="1"/>
</dbReference>
<dbReference type="NCBIfam" id="TIGR00685">
    <property type="entry name" value="T6PP"/>
    <property type="match status" value="1"/>
</dbReference>
<dbReference type="InterPro" id="IPR023214">
    <property type="entry name" value="HAD_sf"/>
</dbReference>
<reference evidence="4 5" key="1">
    <citation type="submission" date="2019-09" db="EMBL/GenBank/DDBJ databases">
        <title>Mumia zhuanghuii sp. nov. isolated from the intestinal contents of plateau pika (Ochotona curzoniae) in the Qinghai-Tibet plateau of China.</title>
        <authorList>
            <person name="Tian Z."/>
        </authorList>
    </citation>
    <scope>NUCLEOTIDE SEQUENCE [LARGE SCALE GENOMIC DNA]</scope>
    <source>
        <strain evidence="5">350</strain>
    </source>
</reference>
<dbReference type="GO" id="GO:0046872">
    <property type="term" value="F:metal ion binding"/>
    <property type="evidence" value="ECO:0007669"/>
    <property type="project" value="UniProtKB-KW"/>
</dbReference>
<comment type="similarity">
    <text evidence="3">Belongs to the trehalose phosphatase family.</text>
</comment>
<dbReference type="InterPro" id="IPR044651">
    <property type="entry name" value="OTSB-like"/>
</dbReference>
<proteinExistence type="inferred from homology"/>
<comment type="cofactor">
    <cofactor evidence="3">
        <name>Mg(2+)</name>
        <dbReference type="ChEBI" id="CHEBI:18420"/>
    </cofactor>
</comment>
<dbReference type="Pfam" id="PF02358">
    <property type="entry name" value="Trehalose_PPase"/>
    <property type="match status" value="1"/>
</dbReference>
<evidence type="ECO:0000256" key="1">
    <source>
        <dbReference type="ARBA" id="ARBA00022801"/>
    </source>
</evidence>
<dbReference type="PANTHER" id="PTHR43768">
    <property type="entry name" value="TREHALOSE 6-PHOSPHATE PHOSPHATASE"/>
    <property type="match status" value="1"/>
</dbReference>
<name>A0A5Q6RYG4_9ACTN</name>
<dbReference type="SUPFAM" id="SSF56784">
    <property type="entry name" value="HAD-like"/>
    <property type="match status" value="1"/>
</dbReference>
<comment type="function">
    <text evidence="2 3">Removes the phosphate from trehalose 6-phosphate to produce free trehalose.</text>
</comment>
<evidence type="ECO:0000256" key="2">
    <source>
        <dbReference type="ARBA" id="ARBA00024179"/>
    </source>
</evidence>
<keyword evidence="3" id="KW-0460">Magnesium</keyword>
<comment type="caution">
    <text evidence="4">The sequence shown here is derived from an EMBL/GenBank/DDBJ whole genome shotgun (WGS) entry which is preliminary data.</text>
</comment>
<dbReference type="EC" id="3.1.3.12" evidence="3"/>
<dbReference type="Gene3D" id="3.40.50.1000">
    <property type="entry name" value="HAD superfamily/HAD-like"/>
    <property type="match status" value="1"/>
</dbReference>
<dbReference type="Proteomes" id="UP000307768">
    <property type="component" value="Unassembled WGS sequence"/>
</dbReference>
<dbReference type="InterPro" id="IPR003337">
    <property type="entry name" value="Trehalose_PPase"/>
</dbReference>
<dbReference type="AlphaFoldDB" id="A0A5Q6RYG4"/>
<evidence type="ECO:0000256" key="3">
    <source>
        <dbReference type="RuleBase" id="RU361117"/>
    </source>
</evidence>
<keyword evidence="1 3" id="KW-0378">Hydrolase</keyword>
<dbReference type="OrthoDB" id="9816160at2"/>